<dbReference type="PANTHER" id="PTHR35901:SF1">
    <property type="entry name" value="EXONUCLEASE VAPC9"/>
    <property type="match status" value="1"/>
</dbReference>
<keyword evidence="6" id="KW-0800">Toxin</keyword>
<dbReference type="GO" id="GO:0004540">
    <property type="term" value="F:RNA nuclease activity"/>
    <property type="evidence" value="ECO:0007669"/>
    <property type="project" value="InterPro"/>
</dbReference>
<comment type="function">
    <text evidence="6">Toxic component of a toxin-antitoxin (TA) system. An RNase.</text>
</comment>
<evidence type="ECO:0000256" key="6">
    <source>
        <dbReference type="HAMAP-Rule" id="MF_00265"/>
    </source>
</evidence>
<keyword evidence="9" id="KW-1185">Reference proteome</keyword>
<dbReference type="OrthoDB" id="9798446at2"/>
<dbReference type="InterPro" id="IPR029060">
    <property type="entry name" value="PIN-like_dom_sf"/>
</dbReference>
<dbReference type="Pfam" id="PF01850">
    <property type="entry name" value="PIN"/>
    <property type="match status" value="1"/>
</dbReference>
<keyword evidence="5 6" id="KW-0460">Magnesium</keyword>
<evidence type="ECO:0000256" key="3">
    <source>
        <dbReference type="ARBA" id="ARBA00022723"/>
    </source>
</evidence>
<feature type="domain" description="PIN" evidence="7">
    <location>
        <begin position="3"/>
        <end position="125"/>
    </location>
</feature>
<accession>A0A1I3KZ58</accession>
<dbReference type="EMBL" id="FOQD01000012">
    <property type="protein sequence ID" value="SFI77789.1"/>
    <property type="molecule type" value="Genomic_DNA"/>
</dbReference>
<keyword evidence="2 6" id="KW-0540">Nuclease</keyword>
<organism evidence="8 9">
    <name type="scientific">Planctomicrobium piriforme</name>
    <dbReference type="NCBI Taxonomy" id="1576369"/>
    <lineage>
        <taxon>Bacteria</taxon>
        <taxon>Pseudomonadati</taxon>
        <taxon>Planctomycetota</taxon>
        <taxon>Planctomycetia</taxon>
        <taxon>Planctomycetales</taxon>
        <taxon>Planctomycetaceae</taxon>
        <taxon>Planctomicrobium</taxon>
    </lineage>
</organism>
<evidence type="ECO:0000313" key="9">
    <source>
        <dbReference type="Proteomes" id="UP000199518"/>
    </source>
</evidence>
<keyword evidence="1 6" id="KW-1277">Toxin-antitoxin system</keyword>
<comment type="similarity">
    <text evidence="6">Belongs to the PINc/VapC protein family.</text>
</comment>
<dbReference type="AlphaFoldDB" id="A0A1I3KZ58"/>
<keyword evidence="4 6" id="KW-0378">Hydrolase</keyword>
<comment type="cofactor">
    <cofactor evidence="6">
        <name>Mg(2+)</name>
        <dbReference type="ChEBI" id="CHEBI:18420"/>
    </cofactor>
</comment>
<evidence type="ECO:0000256" key="5">
    <source>
        <dbReference type="ARBA" id="ARBA00022842"/>
    </source>
</evidence>
<dbReference type="InterPro" id="IPR002716">
    <property type="entry name" value="PIN_dom"/>
</dbReference>
<proteinExistence type="inferred from homology"/>
<dbReference type="SUPFAM" id="SSF88723">
    <property type="entry name" value="PIN domain-like"/>
    <property type="match status" value="1"/>
</dbReference>
<dbReference type="GO" id="GO:0090729">
    <property type="term" value="F:toxin activity"/>
    <property type="evidence" value="ECO:0007669"/>
    <property type="project" value="UniProtKB-KW"/>
</dbReference>
<evidence type="ECO:0000256" key="2">
    <source>
        <dbReference type="ARBA" id="ARBA00022722"/>
    </source>
</evidence>
<keyword evidence="3 6" id="KW-0479">Metal-binding</keyword>
<dbReference type="CDD" id="cd09873">
    <property type="entry name" value="PIN_Pae0151-like"/>
    <property type="match status" value="1"/>
</dbReference>
<dbReference type="GO" id="GO:0016787">
    <property type="term" value="F:hydrolase activity"/>
    <property type="evidence" value="ECO:0007669"/>
    <property type="project" value="UniProtKB-KW"/>
</dbReference>
<name>A0A1I3KZ58_9PLAN</name>
<evidence type="ECO:0000256" key="4">
    <source>
        <dbReference type="ARBA" id="ARBA00022801"/>
    </source>
</evidence>
<dbReference type="RefSeq" id="WP_092051850.1">
    <property type="nucleotide sequence ID" value="NZ_FOQD01000012.1"/>
</dbReference>
<sequence length="136" mass="15315">MAIVIDASATLSWLFGEDDPGEWIENHLQAGRLIAPSLWQLEVAHAVLKKERQRHLTRQQADSFLGLLDALPIEIVPPPLRTLQQIAVVARPHQLSAYDATYLDLVIRRQAELLTLDQNLRDAARRLGIPLIEKST</sequence>
<feature type="binding site" evidence="6">
    <location>
        <position position="99"/>
    </location>
    <ligand>
        <name>Mg(2+)</name>
        <dbReference type="ChEBI" id="CHEBI:18420"/>
    </ligand>
</feature>
<dbReference type="PANTHER" id="PTHR35901">
    <property type="entry name" value="RIBONUCLEASE VAPC3"/>
    <property type="match status" value="1"/>
</dbReference>
<dbReference type="InterPro" id="IPR044153">
    <property type="entry name" value="PIN_Pae0151-like"/>
</dbReference>
<dbReference type="STRING" id="1576369.SAMN05421753_11289"/>
<dbReference type="Gene3D" id="3.40.50.1010">
    <property type="entry name" value="5'-nuclease"/>
    <property type="match status" value="1"/>
</dbReference>
<dbReference type="Proteomes" id="UP000199518">
    <property type="component" value="Unassembled WGS sequence"/>
</dbReference>
<evidence type="ECO:0000256" key="1">
    <source>
        <dbReference type="ARBA" id="ARBA00022649"/>
    </source>
</evidence>
<dbReference type="InterPro" id="IPR051619">
    <property type="entry name" value="TypeII_TA_RNase_PINc/VapC"/>
</dbReference>
<evidence type="ECO:0000259" key="7">
    <source>
        <dbReference type="Pfam" id="PF01850"/>
    </source>
</evidence>
<dbReference type="HAMAP" id="MF_00265">
    <property type="entry name" value="VapC_Nob1"/>
    <property type="match status" value="1"/>
</dbReference>
<dbReference type="GO" id="GO:0000287">
    <property type="term" value="F:magnesium ion binding"/>
    <property type="evidence" value="ECO:0007669"/>
    <property type="project" value="UniProtKB-UniRule"/>
</dbReference>
<feature type="binding site" evidence="6">
    <location>
        <position position="6"/>
    </location>
    <ligand>
        <name>Mg(2+)</name>
        <dbReference type="ChEBI" id="CHEBI:18420"/>
    </ligand>
</feature>
<dbReference type="InterPro" id="IPR022907">
    <property type="entry name" value="VapC_family"/>
</dbReference>
<reference evidence="9" key="1">
    <citation type="submission" date="2016-10" db="EMBL/GenBank/DDBJ databases">
        <authorList>
            <person name="Varghese N."/>
            <person name="Submissions S."/>
        </authorList>
    </citation>
    <scope>NUCLEOTIDE SEQUENCE [LARGE SCALE GENOMIC DNA]</scope>
    <source>
        <strain evidence="9">DSM 26348</strain>
    </source>
</reference>
<dbReference type="EC" id="3.1.-.-" evidence="6"/>
<gene>
    <name evidence="6" type="primary">vapC</name>
    <name evidence="8" type="ORF">SAMN05421753_11289</name>
</gene>
<evidence type="ECO:0000313" key="8">
    <source>
        <dbReference type="EMBL" id="SFI77789.1"/>
    </source>
</evidence>
<protein>
    <recommendedName>
        <fullName evidence="6">Ribonuclease VapC</fullName>
        <shortName evidence="6">RNase VapC</shortName>
        <ecNumber evidence="6">3.1.-.-</ecNumber>
    </recommendedName>
    <alternativeName>
        <fullName evidence="6">Toxin VapC</fullName>
    </alternativeName>
</protein>